<keyword evidence="2" id="KW-1133">Transmembrane helix</keyword>
<evidence type="ECO:0000256" key="1">
    <source>
        <dbReference type="SAM" id="MobiDB-lite"/>
    </source>
</evidence>
<evidence type="ECO:0000313" key="4">
    <source>
        <dbReference type="Proteomes" id="UP000325081"/>
    </source>
</evidence>
<feature type="region of interest" description="Disordered" evidence="1">
    <location>
        <begin position="86"/>
        <end position="105"/>
    </location>
</feature>
<reference evidence="4" key="1">
    <citation type="journal article" date="2019" name="Curr. Biol.">
        <title>Genome Sequence of Striga asiatica Provides Insight into the Evolution of Plant Parasitism.</title>
        <authorList>
            <person name="Yoshida S."/>
            <person name="Kim S."/>
            <person name="Wafula E.K."/>
            <person name="Tanskanen J."/>
            <person name="Kim Y.M."/>
            <person name="Honaas L."/>
            <person name="Yang Z."/>
            <person name="Spallek T."/>
            <person name="Conn C.E."/>
            <person name="Ichihashi Y."/>
            <person name="Cheong K."/>
            <person name="Cui S."/>
            <person name="Der J.P."/>
            <person name="Gundlach H."/>
            <person name="Jiao Y."/>
            <person name="Hori C."/>
            <person name="Ishida J.K."/>
            <person name="Kasahara H."/>
            <person name="Kiba T."/>
            <person name="Kim M.S."/>
            <person name="Koo N."/>
            <person name="Laohavisit A."/>
            <person name="Lee Y.H."/>
            <person name="Lumba S."/>
            <person name="McCourt P."/>
            <person name="Mortimer J.C."/>
            <person name="Mutuku J.M."/>
            <person name="Nomura T."/>
            <person name="Sasaki-Sekimoto Y."/>
            <person name="Seto Y."/>
            <person name="Wang Y."/>
            <person name="Wakatake T."/>
            <person name="Sakakibara H."/>
            <person name="Demura T."/>
            <person name="Yamaguchi S."/>
            <person name="Yoneyama K."/>
            <person name="Manabe R.I."/>
            <person name="Nelson D.C."/>
            <person name="Schulman A.H."/>
            <person name="Timko M.P."/>
            <person name="dePamphilis C.W."/>
            <person name="Choi D."/>
            <person name="Shirasu K."/>
        </authorList>
    </citation>
    <scope>NUCLEOTIDE SEQUENCE [LARGE SCALE GENOMIC DNA]</scope>
    <source>
        <strain evidence="4">cv. UVA1</strain>
    </source>
</reference>
<comment type="caution">
    <text evidence="3">The sequence shown here is derived from an EMBL/GenBank/DDBJ whole genome shotgun (WGS) entry which is preliminary data.</text>
</comment>
<evidence type="ECO:0000313" key="3">
    <source>
        <dbReference type="EMBL" id="GER56035.1"/>
    </source>
</evidence>
<gene>
    <name evidence="3" type="ORF">STAS_33743</name>
</gene>
<name>A0A5A7RFQ0_STRAF</name>
<keyword evidence="2" id="KW-0472">Membrane</keyword>
<accession>A0A5A7RFQ0</accession>
<dbReference type="Proteomes" id="UP000325081">
    <property type="component" value="Unassembled WGS sequence"/>
</dbReference>
<feature type="compositionally biased region" description="Polar residues" evidence="1">
    <location>
        <begin position="96"/>
        <end position="105"/>
    </location>
</feature>
<keyword evidence="3" id="KW-0418">Kinase</keyword>
<evidence type="ECO:0000256" key="2">
    <source>
        <dbReference type="SAM" id="Phobius"/>
    </source>
</evidence>
<dbReference type="AlphaFoldDB" id="A0A5A7RFQ0"/>
<dbReference type="GO" id="GO:0016301">
    <property type="term" value="F:kinase activity"/>
    <property type="evidence" value="ECO:0007669"/>
    <property type="project" value="UniProtKB-KW"/>
</dbReference>
<keyword evidence="2" id="KW-0812">Transmembrane</keyword>
<keyword evidence="4" id="KW-1185">Reference proteome</keyword>
<sequence length="128" mass="14005">MHESKDFSASAVAQMDTLLSIDPNERLTATRALNMRDYLSNIWGRQGGFLIRVYGLCGSCFVIALALSYIIVEISPVSAIVRASASRHSPAHTHRSPNVSGQASASSRLAEVSFVDQKSTHSEIWRRA</sequence>
<feature type="transmembrane region" description="Helical" evidence="2">
    <location>
        <begin position="49"/>
        <end position="72"/>
    </location>
</feature>
<keyword evidence="3" id="KW-0808">Transferase</keyword>
<proteinExistence type="predicted"/>
<organism evidence="3 4">
    <name type="scientific">Striga asiatica</name>
    <name type="common">Asiatic witchweed</name>
    <name type="synonym">Buchnera asiatica</name>
    <dbReference type="NCBI Taxonomy" id="4170"/>
    <lineage>
        <taxon>Eukaryota</taxon>
        <taxon>Viridiplantae</taxon>
        <taxon>Streptophyta</taxon>
        <taxon>Embryophyta</taxon>
        <taxon>Tracheophyta</taxon>
        <taxon>Spermatophyta</taxon>
        <taxon>Magnoliopsida</taxon>
        <taxon>eudicotyledons</taxon>
        <taxon>Gunneridae</taxon>
        <taxon>Pentapetalae</taxon>
        <taxon>asterids</taxon>
        <taxon>lamiids</taxon>
        <taxon>Lamiales</taxon>
        <taxon>Orobanchaceae</taxon>
        <taxon>Buchnereae</taxon>
        <taxon>Striga</taxon>
    </lineage>
</organism>
<dbReference type="EMBL" id="BKCP01012403">
    <property type="protein sequence ID" value="GER56035.1"/>
    <property type="molecule type" value="Genomic_DNA"/>
</dbReference>
<protein>
    <submittedName>
        <fullName evidence="3">Protein kinase superfamily protein</fullName>
    </submittedName>
</protein>